<evidence type="ECO:0000256" key="1">
    <source>
        <dbReference type="SAM" id="MobiDB-lite"/>
    </source>
</evidence>
<evidence type="ECO:0000313" key="3">
    <source>
        <dbReference type="Proteomes" id="UP000789901"/>
    </source>
</evidence>
<proteinExistence type="predicted"/>
<sequence length="87" mass="9756">MPPGIIGTISLSEIANGNLKVQILRRDGRLTKQKTISSSRCPNHSSSMKRILQKCQNASNKDQTELEEHSAHALRHFTFEQSTPDIK</sequence>
<organism evidence="2 3">
    <name type="scientific">Gigaspora margarita</name>
    <dbReference type="NCBI Taxonomy" id="4874"/>
    <lineage>
        <taxon>Eukaryota</taxon>
        <taxon>Fungi</taxon>
        <taxon>Fungi incertae sedis</taxon>
        <taxon>Mucoromycota</taxon>
        <taxon>Glomeromycotina</taxon>
        <taxon>Glomeromycetes</taxon>
        <taxon>Diversisporales</taxon>
        <taxon>Gigasporaceae</taxon>
        <taxon>Gigaspora</taxon>
    </lineage>
</organism>
<feature type="non-terminal residue" evidence="2">
    <location>
        <position position="87"/>
    </location>
</feature>
<protein>
    <submittedName>
        <fullName evidence="2">40760_t:CDS:1</fullName>
    </submittedName>
</protein>
<feature type="region of interest" description="Disordered" evidence="1">
    <location>
        <begin position="58"/>
        <end position="87"/>
    </location>
</feature>
<name>A0ABN7VV04_GIGMA</name>
<keyword evidence="3" id="KW-1185">Reference proteome</keyword>
<comment type="caution">
    <text evidence="2">The sequence shown here is derived from an EMBL/GenBank/DDBJ whole genome shotgun (WGS) entry which is preliminary data.</text>
</comment>
<reference evidence="2 3" key="1">
    <citation type="submission" date="2021-06" db="EMBL/GenBank/DDBJ databases">
        <authorList>
            <person name="Kallberg Y."/>
            <person name="Tangrot J."/>
            <person name="Rosling A."/>
        </authorList>
    </citation>
    <scope>NUCLEOTIDE SEQUENCE [LARGE SCALE GENOMIC DNA]</scope>
    <source>
        <strain evidence="2 3">120-4 pot B 10/14</strain>
    </source>
</reference>
<evidence type="ECO:0000313" key="2">
    <source>
        <dbReference type="EMBL" id="CAG8801340.1"/>
    </source>
</evidence>
<feature type="compositionally biased region" description="Basic and acidic residues" evidence="1">
    <location>
        <begin position="62"/>
        <end position="71"/>
    </location>
</feature>
<dbReference type="EMBL" id="CAJVQB010023216">
    <property type="protein sequence ID" value="CAG8801340.1"/>
    <property type="molecule type" value="Genomic_DNA"/>
</dbReference>
<gene>
    <name evidence="2" type="ORF">GMARGA_LOCUS23168</name>
</gene>
<dbReference type="Proteomes" id="UP000789901">
    <property type="component" value="Unassembled WGS sequence"/>
</dbReference>
<accession>A0ABN7VV04</accession>